<dbReference type="CDD" id="cd20739">
    <property type="entry name" value="PoNe_DUF637"/>
    <property type="match status" value="1"/>
</dbReference>
<protein>
    <submittedName>
        <fullName evidence="3">Uncharacterized protein</fullName>
    </submittedName>
</protein>
<evidence type="ECO:0000313" key="4">
    <source>
        <dbReference type="Proteomes" id="UP001597453"/>
    </source>
</evidence>
<gene>
    <name evidence="3" type="ORF">ACFSUQ_02775</name>
</gene>
<organism evidence="3 4">
    <name type="scientific">Gulosibacter bifidus</name>
    <dbReference type="NCBI Taxonomy" id="272239"/>
    <lineage>
        <taxon>Bacteria</taxon>
        <taxon>Bacillati</taxon>
        <taxon>Actinomycetota</taxon>
        <taxon>Actinomycetes</taxon>
        <taxon>Micrococcales</taxon>
        <taxon>Microbacteriaceae</taxon>
        <taxon>Gulosibacter</taxon>
    </lineage>
</organism>
<evidence type="ECO:0000256" key="2">
    <source>
        <dbReference type="SAM" id="MobiDB-lite"/>
    </source>
</evidence>
<dbReference type="EMBL" id="JBHUNF010000001">
    <property type="protein sequence ID" value="MFD2674225.1"/>
    <property type="molecule type" value="Genomic_DNA"/>
</dbReference>
<feature type="compositionally biased region" description="Low complexity" evidence="2">
    <location>
        <begin position="271"/>
        <end position="317"/>
    </location>
</feature>
<feature type="compositionally biased region" description="Polar residues" evidence="2">
    <location>
        <begin position="352"/>
        <end position="368"/>
    </location>
</feature>
<keyword evidence="1" id="KW-0175">Coiled coil</keyword>
<sequence length="621" mass="64585">MTSDLVAAPVDVSSPFGGLLVIESGADLAEAIGNGDWAMGVLAGAGFALDAVATVIDPLGSVIAMGIGWVLEHVEPLKSWFNELTGDAGEVAGFAQTWANIGTHLQTAGQELLNSLNEVQDLTGETMNAYRQLHTDAANHVIAAGGWSNGISGGMQAASTIVQIVHEVTRDALSEVVGTAISAAIETACTFGLATPLAISQVTTKVAALSAKVGRYVDDLLASIRKLSKHLDELMALIEKAAGAFQSAVRGGNGGPIPATAGGPNAPGSTSNPNAPSTPGGSSSGPSTPGGAPSGPATPGGSTSPSSQDSPTPDQPANPDGPSSTDAAGSSNAPDSTHPSDAKPDAAEGVESPNSSEAASTPPETTPNRGDRERLYDDGNIPEDLKEHANARQEAVDTATETQQRFDEDLGAFNKSLNEAGLGDIEANPKDFTQRNIDRTVTKYQDQLEDYPELQEQFDDLRDLQAERREALANQRDAGEAFGEAAGEVAAREHGLEPVLTDRNAGTGTFDQVYKSPDNSSLVIQEAKGPSASLGPRDAVIDGVKVETRQGSEAYLYDVLRHDEGLRQAVLNDEKLAQGLLDGSTKLEYRMVKPNADGVVTITNFEIDTNKMDIEGWLTGK</sequence>
<evidence type="ECO:0000313" key="3">
    <source>
        <dbReference type="EMBL" id="MFD2674225.1"/>
    </source>
</evidence>
<feature type="coiled-coil region" evidence="1">
    <location>
        <begin position="454"/>
        <end position="481"/>
    </location>
</feature>
<dbReference type="RefSeq" id="WP_066057637.1">
    <property type="nucleotide sequence ID" value="NZ_JBHUNF010000001.1"/>
</dbReference>
<proteinExistence type="predicted"/>
<reference evidence="4" key="1">
    <citation type="journal article" date="2019" name="Int. J. Syst. Evol. Microbiol.">
        <title>The Global Catalogue of Microorganisms (GCM) 10K type strain sequencing project: providing services to taxonomists for standard genome sequencing and annotation.</title>
        <authorList>
            <consortium name="The Broad Institute Genomics Platform"/>
            <consortium name="The Broad Institute Genome Sequencing Center for Infectious Disease"/>
            <person name="Wu L."/>
            <person name="Ma J."/>
        </authorList>
    </citation>
    <scope>NUCLEOTIDE SEQUENCE [LARGE SCALE GENOMIC DNA]</scope>
    <source>
        <strain evidence="4">TISTR 1511</strain>
    </source>
</reference>
<feature type="compositionally biased region" description="Basic and acidic residues" evidence="2">
    <location>
        <begin position="369"/>
        <end position="395"/>
    </location>
</feature>
<dbReference type="InterPro" id="IPR049762">
    <property type="entry name" value="PoNe_dom"/>
</dbReference>
<accession>A0ABW5RHG8</accession>
<keyword evidence="4" id="KW-1185">Reference proteome</keyword>
<evidence type="ECO:0000256" key="1">
    <source>
        <dbReference type="SAM" id="Coils"/>
    </source>
</evidence>
<name>A0ABW5RHG8_9MICO</name>
<comment type="caution">
    <text evidence="3">The sequence shown here is derived from an EMBL/GenBank/DDBJ whole genome shotgun (WGS) entry which is preliminary data.</text>
</comment>
<dbReference type="Proteomes" id="UP001597453">
    <property type="component" value="Unassembled WGS sequence"/>
</dbReference>
<feature type="region of interest" description="Disordered" evidence="2">
    <location>
        <begin position="253"/>
        <end position="405"/>
    </location>
</feature>
<feature type="compositionally biased region" description="Polar residues" evidence="2">
    <location>
        <begin position="321"/>
        <end position="337"/>
    </location>
</feature>